<evidence type="ECO:0000256" key="5">
    <source>
        <dbReference type="ARBA" id="ARBA00023163"/>
    </source>
</evidence>
<evidence type="ECO:0000256" key="3">
    <source>
        <dbReference type="ARBA" id="ARBA00023015"/>
    </source>
</evidence>
<sequence length="220" mass="23501">MAGAIAEAERNVFLVDDDNDVRGELETALSLRGFAVQGFGDGEAFLAAQDALPGGCVVLDLNMPGLSGIDVQTALAERDSAHKVVMLTGSGSIPTAVRAMHAGAVDFIEKPFGIDELVRAIGRALTQQRQALREASRRRDAQAQVERLSERERDVLAGMVLGLANKIIAYRLGLSVRTVETYRAHVMDKLAVRSLAEAVQIAIDADLAPRGDILRTDPAA</sequence>
<dbReference type="InterPro" id="IPR016032">
    <property type="entry name" value="Sig_transdc_resp-reg_C-effctor"/>
</dbReference>
<keyword evidence="10" id="KW-1185">Reference proteome</keyword>
<dbReference type="Pfam" id="PF00196">
    <property type="entry name" value="GerE"/>
    <property type="match status" value="1"/>
</dbReference>
<dbReference type="GO" id="GO:0003677">
    <property type="term" value="F:DNA binding"/>
    <property type="evidence" value="ECO:0007669"/>
    <property type="project" value="UniProtKB-KW"/>
</dbReference>
<dbReference type="InterPro" id="IPR000792">
    <property type="entry name" value="Tscrpt_reg_LuxR_C"/>
</dbReference>
<dbReference type="InterPro" id="IPR001789">
    <property type="entry name" value="Sig_transdc_resp-reg_receiver"/>
</dbReference>
<feature type="domain" description="Response regulatory" evidence="8">
    <location>
        <begin position="11"/>
        <end position="125"/>
    </location>
</feature>
<organism evidence="9 10">
    <name type="scientific">Sphingomonas yantingensis</name>
    <dbReference type="NCBI Taxonomy" id="1241761"/>
    <lineage>
        <taxon>Bacteria</taxon>
        <taxon>Pseudomonadati</taxon>
        <taxon>Pseudomonadota</taxon>
        <taxon>Alphaproteobacteria</taxon>
        <taxon>Sphingomonadales</taxon>
        <taxon>Sphingomonadaceae</taxon>
        <taxon>Sphingomonas</taxon>
    </lineage>
</organism>
<dbReference type="Gene3D" id="1.10.10.10">
    <property type="entry name" value="Winged helix-like DNA-binding domain superfamily/Winged helix DNA-binding domain"/>
    <property type="match status" value="1"/>
</dbReference>
<dbReference type="PROSITE" id="PS00622">
    <property type="entry name" value="HTH_LUXR_1"/>
    <property type="match status" value="1"/>
</dbReference>
<gene>
    <name evidence="9" type="ORF">FHR19_001220</name>
</gene>
<dbReference type="EMBL" id="JACIJJ010000001">
    <property type="protein sequence ID" value="MBB5697895.1"/>
    <property type="molecule type" value="Genomic_DNA"/>
</dbReference>
<dbReference type="PANTHER" id="PTHR44688:SF16">
    <property type="entry name" value="DNA-BINDING TRANSCRIPTIONAL ACTIVATOR DEVR_DOSR"/>
    <property type="match status" value="1"/>
</dbReference>
<keyword evidence="1 6" id="KW-0597">Phosphoprotein</keyword>
<dbReference type="SMART" id="SM00448">
    <property type="entry name" value="REC"/>
    <property type="match status" value="1"/>
</dbReference>
<dbReference type="Proteomes" id="UP000557739">
    <property type="component" value="Unassembled WGS sequence"/>
</dbReference>
<feature type="modified residue" description="4-aspartylphosphate" evidence="6">
    <location>
        <position position="60"/>
    </location>
</feature>
<dbReference type="PROSITE" id="PS50110">
    <property type="entry name" value="RESPONSE_REGULATORY"/>
    <property type="match status" value="1"/>
</dbReference>
<accession>A0A7W9ANX0</accession>
<dbReference type="SUPFAM" id="SSF46894">
    <property type="entry name" value="C-terminal effector domain of the bipartite response regulators"/>
    <property type="match status" value="1"/>
</dbReference>
<dbReference type="RefSeq" id="WP_184025622.1">
    <property type="nucleotide sequence ID" value="NZ_JACIJJ010000001.1"/>
</dbReference>
<name>A0A7W9ANX0_9SPHN</name>
<proteinExistence type="predicted"/>
<dbReference type="SUPFAM" id="SSF52172">
    <property type="entry name" value="CheY-like"/>
    <property type="match status" value="1"/>
</dbReference>
<evidence type="ECO:0000256" key="6">
    <source>
        <dbReference type="PROSITE-ProRule" id="PRU00169"/>
    </source>
</evidence>
<evidence type="ECO:0000256" key="4">
    <source>
        <dbReference type="ARBA" id="ARBA00023125"/>
    </source>
</evidence>
<evidence type="ECO:0000313" key="9">
    <source>
        <dbReference type="EMBL" id="MBB5697895.1"/>
    </source>
</evidence>
<dbReference type="SMART" id="SM00421">
    <property type="entry name" value="HTH_LUXR"/>
    <property type="match status" value="1"/>
</dbReference>
<feature type="domain" description="HTH luxR-type" evidence="7">
    <location>
        <begin position="141"/>
        <end position="206"/>
    </location>
</feature>
<keyword evidence="4" id="KW-0238">DNA-binding</keyword>
<keyword evidence="5" id="KW-0804">Transcription</keyword>
<dbReference type="AlphaFoldDB" id="A0A7W9ANX0"/>
<dbReference type="InterPro" id="IPR011006">
    <property type="entry name" value="CheY-like_superfamily"/>
</dbReference>
<keyword evidence="3" id="KW-0805">Transcription regulation</keyword>
<evidence type="ECO:0000259" key="7">
    <source>
        <dbReference type="PROSITE" id="PS50043"/>
    </source>
</evidence>
<dbReference type="GO" id="GO:0000160">
    <property type="term" value="P:phosphorelay signal transduction system"/>
    <property type="evidence" value="ECO:0007669"/>
    <property type="project" value="UniProtKB-KW"/>
</dbReference>
<dbReference type="GO" id="GO:0006355">
    <property type="term" value="P:regulation of DNA-templated transcription"/>
    <property type="evidence" value="ECO:0007669"/>
    <property type="project" value="InterPro"/>
</dbReference>
<dbReference type="PANTHER" id="PTHR44688">
    <property type="entry name" value="DNA-BINDING TRANSCRIPTIONAL ACTIVATOR DEVR_DOSR"/>
    <property type="match status" value="1"/>
</dbReference>
<dbReference type="PRINTS" id="PR00038">
    <property type="entry name" value="HTHLUXR"/>
</dbReference>
<keyword evidence="2" id="KW-0902">Two-component regulatory system</keyword>
<evidence type="ECO:0000313" key="10">
    <source>
        <dbReference type="Proteomes" id="UP000557739"/>
    </source>
</evidence>
<dbReference type="FunFam" id="3.40.50.2300:FF:000018">
    <property type="entry name" value="DNA-binding transcriptional regulator NtrC"/>
    <property type="match status" value="1"/>
</dbReference>
<reference evidence="9 10" key="1">
    <citation type="submission" date="2020-08" db="EMBL/GenBank/DDBJ databases">
        <title>Genomic Encyclopedia of Type Strains, Phase IV (KMG-IV): sequencing the most valuable type-strain genomes for metagenomic binning, comparative biology and taxonomic classification.</title>
        <authorList>
            <person name="Goeker M."/>
        </authorList>
    </citation>
    <scope>NUCLEOTIDE SEQUENCE [LARGE SCALE GENOMIC DNA]</scope>
    <source>
        <strain evidence="9 10">DSM 27244</strain>
    </source>
</reference>
<evidence type="ECO:0000256" key="2">
    <source>
        <dbReference type="ARBA" id="ARBA00023012"/>
    </source>
</evidence>
<protein>
    <submittedName>
        <fullName evidence="9">Two-component system response regulator FixJ</fullName>
    </submittedName>
</protein>
<evidence type="ECO:0000256" key="1">
    <source>
        <dbReference type="ARBA" id="ARBA00022553"/>
    </source>
</evidence>
<dbReference type="Gene3D" id="3.40.50.2300">
    <property type="match status" value="1"/>
</dbReference>
<dbReference type="InterPro" id="IPR036388">
    <property type="entry name" value="WH-like_DNA-bd_sf"/>
</dbReference>
<dbReference type="CDD" id="cd06170">
    <property type="entry name" value="LuxR_C_like"/>
    <property type="match status" value="1"/>
</dbReference>
<dbReference type="Pfam" id="PF00072">
    <property type="entry name" value="Response_reg"/>
    <property type="match status" value="1"/>
</dbReference>
<comment type="caution">
    <text evidence="9">The sequence shown here is derived from an EMBL/GenBank/DDBJ whole genome shotgun (WGS) entry which is preliminary data.</text>
</comment>
<dbReference type="PROSITE" id="PS50043">
    <property type="entry name" value="HTH_LUXR_2"/>
    <property type="match status" value="1"/>
</dbReference>
<evidence type="ECO:0000259" key="8">
    <source>
        <dbReference type="PROSITE" id="PS50110"/>
    </source>
</evidence>